<dbReference type="PANTHER" id="PTHR30023:SF0">
    <property type="entry name" value="PENICILLIN-SENSITIVE CARBOXYPEPTIDASE A"/>
    <property type="match status" value="1"/>
</dbReference>
<evidence type="ECO:0000313" key="3">
    <source>
        <dbReference type="EMBL" id="HED11053.1"/>
    </source>
</evidence>
<dbReference type="EC" id="3.4.16.4" evidence="3"/>
<proteinExistence type="inferred from homology"/>
<comment type="caution">
    <text evidence="3">The sequence shown here is derived from an EMBL/GenBank/DDBJ whole genome shotgun (WGS) entry which is preliminary data.</text>
</comment>
<keyword evidence="2 3" id="KW-0378">Hydrolase</keyword>
<sequence length="250" mass="27861">RARNIITLAGGLPAGGTAYKESITVEEPALWFLENLKQAWRQKGISVDGRYRYQRHAVLNSDSLLFVHHSPPLSELIRVVNKKSHNFYAEQIFKALGAEIRKKGTAAEAAGVVRDWLTARGVALDEAVIADGSGLSRMNQIAPIATATLLKSLYFHPDFEAFYNSLPVAGVDGTLKGRMKNSPAEKVARAKTGYVRHMRTLSGYTRDRDGHDYVFSIMVNHYAVPTAYVNHFQDKLVILLSSFSRKQRSK</sequence>
<dbReference type="GO" id="GO:0009002">
    <property type="term" value="F:serine-type D-Ala-D-Ala carboxypeptidase activity"/>
    <property type="evidence" value="ECO:0007669"/>
    <property type="project" value="UniProtKB-EC"/>
</dbReference>
<dbReference type="Proteomes" id="UP000886005">
    <property type="component" value="Unassembled WGS sequence"/>
</dbReference>
<dbReference type="SUPFAM" id="SSF56601">
    <property type="entry name" value="beta-lactamase/transpeptidase-like"/>
    <property type="match status" value="1"/>
</dbReference>
<feature type="non-terminal residue" evidence="3">
    <location>
        <position position="1"/>
    </location>
</feature>
<keyword evidence="3" id="KW-0121">Carboxypeptidase</keyword>
<name>A0A7V1PUS4_CALAY</name>
<protein>
    <submittedName>
        <fullName evidence="3">D-alanyl-D-alanine carboxypeptidase/D-alanyl-D-alanine-endopeptidase</fullName>
        <ecNumber evidence="3">3.4.16.4</ecNumber>
    </submittedName>
</protein>
<dbReference type="GO" id="GO:0006508">
    <property type="term" value="P:proteolysis"/>
    <property type="evidence" value="ECO:0007669"/>
    <property type="project" value="InterPro"/>
</dbReference>
<organism evidence="3">
    <name type="scientific">Caldithrix abyssi</name>
    <dbReference type="NCBI Taxonomy" id="187145"/>
    <lineage>
        <taxon>Bacteria</taxon>
        <taxon>Pseudomonadati</taxon>
        <taxon>Calditrichota</taxon>
        <taxon>Calditrichia</taxon>
        <taxon>Calditrichales</taxon>
        <taxon>Calditrichaceae</taxon>
        <taxon>Caldithrix</taxon>
    </lineage>
</organism>
<comment type="similarity">
    <text evidence="1">Belongs to the peptidase S13 family.</text>
</comment>
<dbReference type="GO" id="GO:0000270">
    <property type="term" value="P:peptidoglycan metabolic process"/>
    <property type="evidence" value="ECO:0007669"/>
    <property type="project" value="TreeGrafter"/>
</dbReference>
<reference evidence="3" key="1">
    <citation type="journal article" date="2020" name="mSystems">
        <title>Genome- and Community-Level Interaction Insights into Carbon Utilization and Element Cycling Functions of Hydrothermarchaeota in Hydrothermal Sediment.</title>
        <authorList>
            <person name="Zhou Z."/>
            <person name="Liu Y."/>
            <person name="Xu W."/>
            <person name="Pan J."/>
            <person name="Luo Z.H."/>
            <person name="Li M."/>
        </authorList>
    </citation>
    <scope>NUCLEOTIDE SEQUENCE [LARGE SCALE GENOMIC DNA]</scope>
    <source>
        <strain evidence="3">HyVt-456</strain>
    </source>
</reference>
<dbReference type="AlphaFoldDB" id="A0A7V1PUS4"/>
<dbReference type="NCBIfam" id="TIGR00666">
    <property type="entry name" value="PBP4"/>
    <property type="match status" value="1"/>
</dbReference>
<dbReference type="Pfam" id="PF02113">
    <property type="entry name" value="Peptidase_S13"/>
    <property type="match status" value="1"/>
</dbReference>
<gene>
    <name evidence="3" type="primary">dacB</name>
    <name evidence="3" type="ORF">ENJ10_10225</name>
</gene>
<keyword evidence="3" id="KW-0645">Protease</keyword>
<dbReference type="PRINTS" id="PR00922">
    <property type="entry name" value="DADACBPTASE3"/>
</dbReference>
<dbReference type="PANTHER" id="PTHR30023">
    <property type="entry name" value="D-ALANYL-D-ALANINE CARBOXYPEPTIDASE"/>
    <property type="match status" value="1"/>
</dbReference>
<dbReference type="EMBL" id="DRLD01000279">
    <property type="protein sequence ID" value="HED11053.1"/>
    <property type="molecule type" value="Genomic_DNA"/>
</dbReference>
<dbReference type="InterPro" id="IPR000667">
    <property type="entry name" value="Peptidase_S13"/>
</dbReference>
<dbReference type="InterPro" id="IPR012338">
    <property type="entry name" value="Beta-lactam/transpept-like"/>
</dbReference>
<dbReference type="Gene3D" id="3.40.710.10">
    <property type="entry name" value="DD-peptidase/beta-lactamase superfamily"/>
    <property type="match status" value="1"/>
</dbReference>
<evidence type="ECO:0000256" key="2">
    <source>
        <dbReference type="ARBA" id="ARBA00022801"/>
    </source>
</evidence>
<accession>A0A7V1PUS4</accession>
<evidence type="ECO:0000256" key="1">
    <source>
        <dbReference type="ARBA" id="ARBA00006096"/>
    </source>
</evidence>